<dbReference type="SUPFAM" id="SSF103473">
    <property type="entry name" value="MFS general substrate transporter"/>
    <property type="match status" value="1"/>
</dbReference>
<feature type="transmembrane region" description="Helical" evidence="4">
    <location>
        <begin position="142"/>
        <end position="168"/>
    </location>
</feature>
<organism evidence="6 7">
    <name type="scientific">Victivallis lenta</name>
    <dbReference type="NCBI Taxonomy" id="2606640"/>
    <lineage>
        <taxon>Bacteria</taxon>
        <taxon>Pseudomonadati</taxon>
        <taxon>Lentisphaerota</taxon>
        <taxon>Lentisphaeria</taxon>
        <taxon>Victivallales</taxon>
        <taxon>Victivallaceae</taxon>
        <taxon>Victivallis</taxon>
    </lineage>
</organism>
<dbReference type="AlphaFoldDB" id="A0A844FWM8"/>
<reference evidence="6 7" key="1">
    <citation type="submission" date="2019-08" db="EMBL/GenBank/DDBJ databases">
        <title>In-depth cultivation of the pig gut microbiome towards novel bacterial diversity and tailored functional studies.</title>
        <authorList>
            <person name="Wylensek D."/>
            <person name="Hitch T.C.A."/>
            <person name="Clavel T."/>
        </authorList>
    </citation>
    <scope>NUCLEOTIDE SEQUENCE [LARGE SCALE GENOMIC DNA]</scope>
    <source>
        <strain evidence="6 7">BBE-744-WT-12</strain>
    </source>
</reference>
<feature type="transmembrane region" description="Helical" evidence="4">
    <location>
        <begin position="361"/>
        <end position="378"/>
    </location>
</feature>
<feature type="transmembrane region" description="Helical" evidence="4">
    <location>
        <begin position="66"/>
        <end position="90"/>
    </location>
</feature>
<gene>
    <name evidence="6" type="ORF">FYJ85_00910</name>
</gene>
<evidence type="ECO:0000256" key="2">
    <source>
        <dbReference type="ARBA" id="ARBA00022989"/>
    </source>
</evidence>
<evidence type="ECO:0000313" key="7">
    <source>
        <dbReference type="Proteomes" id="UP000435649"/>
    </source>
</evidence>
<evidence type="ECO:0000259" key="5">
    <source>
        <dbReference type="PROSITE" id="PS50850"/>
    </source>
</evidence>
<protein>
    <submittedName>
        <fullName evidence="6">SLC45 family MFS transporter</fullName>
    </submittedName>
</protein>
<feature type="transmembrane region" description="Helical" evidence="4">
    <location>
        <begin position="273"/>
        <end position="294"/>
    </location>
</feature>
<keyword evidence="1 4" id="KW-0812">Transmembrane</keyword>
<feature type="transmembrane region" description="Helical" evidence="4">
    <location>
        <begin position="210"/>
        <end position="227"/>
    </location>
</feature>
<feature type="transmembrane region" description="Helical" evidence="4">
    <location>
        <begin position="336"/>
        <end position="355"/>
    </location>
</feature>
<feature type="transmembrane region" description="Helical" evidence="4">
    <location>
        <begin position="425"/>
        <end position="444"/>
    </location>
</feature>
<dbReference type="EMBL" id="VUNS01000001">
    <property type="protein sequence ID" value="MST95607.1"/>
    <property type="molecule type" value="Genomic_DNA"/>
</dbReference>
<keyword evidence="3 4" id="KW-0472">Membrane</keyword>
<dbReference type="Proteomes" id="UP000435649">
    <property type="component" value="Unassembled WGS sequence"/>
</dbReference>
<comment type="caution">
    <text evidence="6">The sequence shown here is derived from an EMBL/GenBank/DDBJ whole genome shotgun (WGS) entry which is preliminary data.</text>
</comment>
<feature type="domain" description="Major facilitator superfamily (MFS) profile" evidence="5">
    <location>
        <begin position="265"/>
        <end position="465"/>
    </location>
</feature>
<dbReference type="InterPro" id="IPR011701">
    <property type="entry name" value="MFS"/>
</dbReference>
<feature type="transmembrane region" description="Helical" evidence="4">
    <location>
        <begin position="390"/>
        <end position="413"/>
    </location>
</feature>
<feature type="transmembrane region" description="Helical" evidence="4">
    <location>
        <begin position="21"/>
        <end position="39"/>
    </location>
</feature>
<accession>A0A844FWM8</accession>
<dbReference type="Pfam" id="PF07690">
    <property type="entry name" value="MFS_1"/>
    <property type="match status" value="1"/>
</dbReference>
<dbReference type="Gene3D" id="1.20.1250.20">
    <property type="entry name" value="MFS general substrate transporter like domains"/>
    <property type="match status" value="1"/>
</dbReference>
<evidence type="ECO:0000256" key="1">
    <source>
        <dbReference type="ARBA" id="ARBA00022692"/>
    </source>
</evidence>
<evidence type="ECO:0000313" key="6">
    <source>
        <dbReference type="EMBL" id="MST95607.1"/>
    </source>
</evidence>
<dbReference type="InterPro" id="IPR020846">
    <property type="entry name" value="MFS_dom"/>
</dbReference>
<dbReference type="PANTHER" id="PTHR23528">
    <property type="match status" value="1"/>
</dbReference>
<sequence>MRKMNQETAAAPGRKLWRVGTLSYTAGGLLMLCLCLLGGDFPWALKDRAVAPSATLLIRQIGVSELVYGLVIIGFPNFTNLFLSPAICYISDRHRGRWGRRIPFLMFTTPFIVLGLYLLGFSRMLGSRLHGAVPAVSEHAGMLFFFCAAWVLLDFGTTLSGSLFNALVNDVVPLELIGRFFGLFRIVSLGAGILYNGWLIDRVKTHAAEIFFGIGTLYLLGLLLLCFKVKEGEYPPPPEEPAPAAGRESVLLRVMRSAVTYLRQSFELPYYRWYMLAVTLGMIVFMPVNFFSIQYAEKLGIDMGKYGLYLVVTYLVSMLLSYPLGAVADRFHPIRCGIVTMAAYFLVMAVGWVLLADARCFGVIFVLHGVLSGCYMTVTASLPSRLVPRALFAQFGSAVGLIVSFCSMVMGPLLGGILDLLDHDYQSLFLLGGVLTLFSILLLFKVYRNFLKQGGDAGYRAPMPE</sequence>
<evidence type="ECO:0000256" key="3">
    <source>
        <dbReference type="ARBA" id="ARBA00023136"/>
    </source>
</evidence>
<keyword evidence="2 4" id="KW-1133">Transmembrane helix</keyword>
<dbReference type="PROSITE" id="PS50850">
    <property type="entry name" value="MFS"/>
    <property type="match status" value="1"/>
</dbReference>
<proteinExistence type="predicted"/>
<name>A0A844FWM8_9BACT</name>
<dbReference type="PANTHER" id="PTHR23528:SF1">
    <property type="entry name" value="MAJOR FACILITATOR SUPERFAMILY (MFS) PROFILE DOMAIN-CONTAINING PROTEIN"/>
    <property type="match status" value="1"/>
</dbReference>
<feature type="transmembrane region" description="Helical" evidence="4">
    <location>
        <begin position="102"/>
        <end position="122"/>
    </location>
</feature>
<keyword evidence="7" id="KW-1185">Reference proteome</keyword>
<dbReference type="GO" id="GO:0022857">
    <property type="term" value="F:transmembrane transporter activity"/>
    <property type="evidence" value="ECO:0007669"/>
    <property type="project" value="InterPro"/>
</dbReference>
<evidence type="ECO:0000256" key="4">
    <source>
        <dbReference type="SAM" id="Phobius"/>
    </source>
</evidence>
<feature type="transmembrane region" description="Helical" evidence="4">
    <location>
        <begin position="180"/>
        <end position="198"/>
    </location>
</feature>
<feature type="transmembrane region" description="Helical" evidence="4">
    <location>
        <begin position="306"/>
        <end position="324"/>
    </location>
</feature>
<dbReference type="InterPro" id="IPR036259">
    <property type="entry name" value="MFS_trans_sf"/>
</dbReference>